<keyword evidence="7" id="KW-1185">Reference proteome</keyword>
<dbReference type="Pfam" id="PF06047">
    <property type="entry name" value="Nkap_C"/>
    <property type="match status" value="1"/>
</dbReference>
<comment type="caution">
    <text evidence="3">Lacks conserved residue(s) required for the propagation of feature annotation.</text>
</comment>
<dbReference type="CDD" id="cd00037">
    <property type="entry name" value="CLECT"/>
    <property type="match status" value="1"/>
</dbReference>
<feature type="compositionally biased region" description="Basic residues" evidence="4">
    <location>
        <begin position="12"/>
        <end position="26"/>
    </location>
</feature>
<dbReference type="Proteomes" id="UP000035681">
    <property type="component" value="Unplaced"/>
</dbReference>
<feature type="region of interest" description="Disordered" evidence="4">
    <location>
        <begin position="101"/>
        <end position="133"/>
    </location>
</feature>
<dbReference type="SUPFAM" id="SSF56436">
    <property type="entry name" value="C-type lectin-like"/>
    <property type="match status" value="1"/>
</dbReference>
<dbReference type="AlphaFoldDB" id="A0AAF5HZ93"/>
<reference evidence="8" key="1">
    <citation type="submission" date="2024-02" db="UniProtKB">
        <authorList>
            <consortium name="WormBaseParasite"/>
        </authorList>
    </citation>
    <scope>IDENTIFICATION</scope>
</reference>
<dbReference type="InterPro" id="IPR009269">
    <property type="entry name" value="NKAP_C"/>
</dbReference>
<dbReference type="Gene3D" id="2.60.120.290">
    <property type="entry name" value="Spermadhesin, CUB domain"/>
    <property type="match status" value="2"/>
</dbReference>
<dbReference type="InterPro" id="IPR016186">
    <property type="entry name" value="C-type_lectin-like/link_sf"/>
</dbReference>
<evidence type="ECO:0000256" key="1">
    <source>
        <dbReference type="ARBA" id="ARBA00022737"/>
    </source>
</evidence>
<dbReference type="InterPro" id="IPR035914">
    <property type="entry name" value="Sperma_CUB_dom_sf"/>
</dbReference>
<evidence type="ECO:0000259" key="6">
    <source>
        <dbReference type="PROSITE" id="PS50041"/>
    </source>
</evidence>
<evidence type="ECO:0000256" key="2">
    <source>
        <dbReference type="ARBA" id="ARBA00023157"/>
    </source>
</evidence>
<name>A0AAF5HZ93_STRER</name>
<feature type="domain" description="C-type lectin" evidence="6">
    <location>
        <begin position="245"/>
        <end position="344"/>
    </location>
</feature>
<feature type="compositionally biased region" description="Polar residues" evidence="4">
    <location>
        <begin position="115"/>
        <end position="125"/>
    </location>
</feature>
<dbReference type="SUPFAM" id="SSF49854">
    <property type="entry name" value="Spermadhesin, CUB domain"/>
    <property type="match status" value="2"/>
</dbReference>
<keyword evidence="1" id="KW-0677">Repeat</keyword>
<dbReference type="Pfam" id="PF01683">
    <property type="entry name" value="EB"/>
    <property type="match status" value="2"/>
</dbReference>
<dbReference type="SMART" id="SM00034">
    <property type="entry name" value="CLECT"/>
    <property type="match status" value="1"/>
</dbReference>
<evidence type="ECO:0000256" key="4">
    <source>
        <dbReference type="SAM" id="MobiDB-lite"/>
    </source>
</evidence>
<dbReference type="Gene3D" id="3.10.100.10">
    <property type="entry name" value="Mannose-Binding Protein A, subunit A"/>
    <property type="match status" value="1"/>
</dbReference>
<feature type="compositionally biased region" description="Low complexity" evidence="4">
    <location>
        <begin position="102"/>
        <end position="114"/>
    </location>
</feature>
<protein>
    <submittedName>
        <fullName evidence="8">CUB domain-containing protein</fullName>
    </submittedName>
</protein>
<dbReference type="InterPro" id="IPR001304">
    <property type="entry name" value="C-type_lectin-like"/>
</dbReference>
<dbReference type="PANTHER" id="PTHR24251">
    <property type="entry name" value="OVOCHYMASE-RELATED"/>
    <property type="match status" value="1"/>
</dbReference>
<dbReference type="PROSITE" id="PS50041">
    <property type="entry name" value="C_TYPE_LECTIN_2"/>
    <property type="match status" value="1"/>
</dbReference>
<dbReference type="PROSITE" id="PS01180">
    <property type="entry name" value="CUB"/>
    <property type="match status" value="1"/>
</dbReference>
<sequence length="1143" mass="130686">VLKSHSKEKNYNSKKRRSRSRSRSHEKHNYYKNNIKEHEDDYWEKRRRKREKIMRRPKKRIWSNSPTKDEISEIKREHKKIKELYKKENEEFDEQIKEVVDNTGNNSTDTTNKTLINESNIVNSNDKNDTNESNVIGPVIESEENNRFVTPSKITNYGNNISRNEGAAFAAYISQGKRIPRRGEIGLTSNQISSFEKAGYVMSGSKSLRMEAVRIRKETQLYKELIMIVIIINYVLFTSPSQYSASLNCQNYEGGNLVSILSQNDYDIVYNMTKDSIYTPWIGLQTDEYGIPTWIDGYSYNFTKFSNISKVTLDHKQCFGLRTLQPSDGYISLNCNYAQPFVCKQHASNCPSTYYNGTSGDIVSSNYPNNYYNNLNCIYHINVTKNYHISFKFLHFDVENNYDYVEIYDGPDINSNLIGNFTGNITNVNAIKSSGNTLTIRFKTDNIVSKRGWYAHYSRVDQINVIELSGPGGRLTSPNFPENYDYLISQYYKFSTPNNTVVRFTFNTFLTEPINDYLTIYDGPTDRFPIIANISGELVNPPTNPLVYRSSTNNVKITCNNTLNKEIQSFENELIKSQEKNDKKYVIMERFKIIIVIVVYTNYYQMIPYLRPNPINSNPYTNEFKDIKSGFNWLLSKAYSNSFNYISKQFLPMIGDECSSQKDCIKIEGSQCISGNCKCMEGYHPDFETMTYCKPNPTFNEICYSNGMSLNCQSNFICNNYGKCSCLEGQFLMENKCVTECPQGYINSIYDNINKCFKLSELNEKCTIDDQCITGYSYCNEKKVCDCIDGTTQNGNKCIYKKQCPVGNVLVKDNVNILCTYEKGGCPKDSYCQKVSELDELGYCCPSLEPKCPVGKPLIDTDCRKCPKSTHYCFSFEVGSLNQSLCCPSECAISKPIRFEDKCYSLSGHGRQCTIDQQCATIKDSACLLADNGDKICQCQNGYILIGNECIKRSVLGEDCEILMDCKKDSNTICHDGVCQCPKGFMPEPMPKNWNIKNPTTIFKASHCIKKPYCPKIKGSTLLTTFIDCSDDDNKCGKNEFCYNYWKDLGKKINYSVCCPSPKINDYKEICQNFGMKLVTDNVIRASQTLTTIKCMLPIVDINTYDEKNNGSFNEYPPIGCPSNSHCIFNPFGPEDEGICCKF</sequence>
<dbReference type="Pfam" id="PF00059">
    <property type="entry name" value="Lectin_C"/>
    <property type="match status" value="1"/>
</dbReference>
<feature type="region of interest" description="Disordered" evidence="4">
    <location>
        <begin position="1"/>
        <end position="41"/>
    </location>
</feature>
<dbReference type="SMART" id="SM00289">
    <property type="entry name" value="WR1"/>
    <property type="match status" value="5"/>
</dbReference>
<dbReference type="Pfam" id="PF00431">
    <property type="entry name" value="CUB"/>
    <property type="match status" value="2"/>
</dbReference>
<dbReference type="InterPro" id="IPR016187">
    <property type="entry name" value="CTDL_fold"/>
</dbReference>
<dbReference type="InterPro" id="IPR006150">
    <property type="entry name" value="Cys_repeat_1"/>
</dbReference>
<dbReference type="InterPro" id="IPR006149">
    <property type="entry name" value="EB_dom"/>
</dbReference>
<feature type="domain" description="CUB" evidence="5">
    <location>
        <begin position="350"/>
        <end position="460"/>
    </location>
</feature>
<dbReference type="SMART" id="SM00042">
    <property type="entry name" value="CUB"/>
    <property type="match status" value="2"/>
</dbReference>
<dbReference type="WBParaSite" id="TCONS_00004704.p1">
    <property type="protein sequence ID" value="TCONS_00004704.p1"/>
    <property type="gene ID" value="XLOC_002582"/>
</dbReference>
<accession>A0AAF5HZ93</accession>
<feature type="disulfide bond" evidence="3">
    <location>
        <begin position="350"/>
        <end position="377"/>
    </location>
</feature>
<dbReference type="CDD" id="cd00041">
    <property type="entry name" value="CUB"/>
    <property type="match status" value="2"/>
</dbReference>
<keyword evidence="2 3" id="KW-1015">Disulfide bond</keyword>
<dbReference type="FunFam" id="2.60.120.290:FF:000005">
    <property type="entry name" value="Procollagen C-endopeptidase enhancer 1"/>
    <property type="match status" value="1"/>
</dbReference>
<organism evidence="7 8">
    <name type="scientific">Strongyloides stercoralis</name>
    <name type="common">Threadworm</name>
    <dbReference type="NCBI Taxonomy" id="6248"/>
    <lineage>
        <taxon>Eukaryota</taxon>
        <taxon>Metazoa</taxon>
        <taxon>Ecdysozoa</taxon>
        <taxon>Nematoda</taxon>
        <taxon>Chromadorea</taxon>
        <taxon>Rhabditida</taxon>
        <taxon>Tylenchina</taxon>
        <taxon>Panagrolaimomorpha</taxon>
        <taxon>Strongyloidoidea</taxon>
        <taxon>Strongyloididae</taxon>
        <taxon>Strongyloides</taxon>
    </lineage>
</organism>
<evidence type="ECO:0000313" key="7">
    <source>
        <dbReference type="Proteomes" id="UP000035681"/>
    </source>
</evidence>
<evidence type="ECO:0000313" key="8">
    <source>
        <dbReference type="WBParaSite" id="TCONS_00004704.p1"/>
    </source>
</evidence>
<proteinExistence type="predicted"/>
<evidence type="ECO:0000259" key="5">
    <source>
        <dbReference type="PROSITE" id="PS01180"/>
    </source>
</evidence>
<evidence type="ECO:0000256" key="3">
    <source>
        <dbReference type="PROSITE-ProRule" id="PRU00059"/>
    </source>
</evidence>
<dbReference type="InterPro" id="IPR000859">
    <property type="entry name" value="CUB_dom"/>
</dbReference>
<feature type="compositionally biased region" description="Basic and acidic residues" evidence="4">
    <location>
        <begin position="1"/>
        <end position="11"/>
    </location>
</feature>
<dbReference type="GO" id="GO:0003682">
    <property type="term" value="F:chromatin binding"/>
    <property type="evidence" value="ECO:0007669"/>
    <property type="project" value="InterPro"/>
</dbReference>